<dbReference type="EMBL" id="JBDFQZ010000002">
    <property type="protein sequence ID" value="KAK9750017.1"/>
    <property type="molecule type" value="Genomic_DNA"/>
</dbReference>
<feature type="signal peptide" evidence="1">
    <location>
        <begin position="1"/>
        <end position="15"/>
    </location>
</feature>
<keyword evidence="1" id="KW-0732">Signal</keyword>
<evidence type="ECO:0000256" key="1">
    <source>
        <dbReference type="SAM" id="SignalP"/>
    </source>
</evidence>
<sequence>MPGLLHVVLVSGRAALFTMPCPCRVRRTVVPARTIHTQVPALGATMQMCNKEHKKGGRVRVSL</sequence>
<protein>
    <recommendedName>
        <fullName evidence="4">Secreted protein</fullName>
    </recommendedName>
</protein>
<evidence type="ECO:0000313" key="3">
    <source>
        <dbReference type="Proteomes" id="UP001443914"/>
    </source>
</evidence>
<reference evidence="2" key="1">
    <citation type="submission" date="2024-03" db="EMBL/GenBank/DDBJ databases">
        <title>WGS assembly of Saponaria officinalis var. Norfolk2.</title>
        <authorList>
            <person name="Jenkins J."/>
            <person name="Shu S."/>
            <person name="Grimwood J."/>
            <person name="Barry K."/>
            <person name="Goodstein D."/>
            <person name="Schmutz J."/>
            <person name="Leebens-Mack J."/>
            <person name="Osbourn A."/>
        </authorList>
    </citation>
    <scope>NUCLEOTIDE SEQUENCE [LARGE SCALE GENOMIC DNA]</scope>
    <source>
        <strain evidence="2">JIC</strain>
    </source>
</reference>
<proteinExistence type="predicted"/>
<accession>A0AAW1MWK8</accession>
<dbReference type="Proteomes" id="UP001443914">
    <property type="component" value="Unassembled WGS sequence"/>
</dbReference>
<evidence type="ECO:0000313" key="2">
    <source>
        <dbReference type="EMBL" id="KAK9750017.1"/>
    </source>
</evidence>
<keyword evidence="3" id="KW-1185">Reference proteome</keyword>
<comment type="caution">
    <text evidence="2">The sequence shown here is derived from an EMBL/GenBank/DDBJ whole genome shotgun (WGS) entry which is preliminary data.</text>
</comment>
<dbReference type="AlphaFoldDB" id="A0AAW1MWK8"/>
<evidence type="ECO:0008006" key="4">
    <source>
        <dbReference type="Google" id="ProtNLM"/>
    </source>
</evidence>
<organism evidence="2 3">
    <name type="scientific">Saponaria officinalis</name>
    <name type="common">Common soapwort</name>
    <name type="synonym">Lychnis saponaria</name>
    <dbReference type="NCBI Taxonomy" id="3572"/>
    <lineage>
        <taxon>Eukaryota</taxon>
        <taxon>Viridiplantae</taxon>
        <taxon>Streptophyta</taxon>
        <taxon>Embryophyta</taxon>
        <taxon>Tracheophyta</taxon>
        <taxon>Spermatophyta</taxon>
        <taxon>Magnoliopsida</taxon>
        <taxon>eudicotyledons</taxon>
        <taxon>Gunneridae</taxon>
        <taxon>Pentapetalae</taxon>
        <taxon>Caryophyllales</taxon>
        <taxon>Caryophyllaceae</taxon>
        <taxon>Caryophylleae</taxon>
        <taxon>Saponaria</taxon>
    </lineage>
</organism>
<name>A0AAW1MWK8_SAPOF</name>
<feature type="chain" id="PRO_5043530921" description="Secreted protein" evidence="1">
    <location>
        <begin position="16"/>
        <end position="63"/>
    </location>
</feature>
<gene>
    <name evidence="2" type="ORF">RND81_02G166800</name>
</gene>